<evidence type="ECO:0000313" key="3">
    <source>
        <dbReference type="Proteomes" id="UP000317650"/>
    </source>
</evidence>
<protein>
    <submittedName>
        <fullName evidence="2">Uncharacterized protein</fullName>
    </submittedName>
</protein>
<sequence>MDVLSHYAIIYGDSRNFRSTGTIRNFRSEKRDHTTGTSRKAGERCGHLLVNASSSFAFTLSTPRVGQDSGALVTRSPAVGAEKRRARKAEREGGKGTNAYRTKTERDVGGLMFSGEKKGEKRSLTSLLDVTSLSLAYVAPRRQLSLSLSLLSFHHIRIQWLDGSQPSEKKKREISESDPFHALKSFSAVTDNDSRAGIRRPSRL</sequence>
<reference evidence="2 3" key="1">
    <citation type="journal article" date="2019" name="Nat. Plants">
        <title>Genome sequencing of Musa balbisiana reveals subgenome evolution and function divergence in polyploid bananas.</title>
        <authorList>
            <person name="Yao X."/>
        </authorList>
    </citation>
    <scope>NUCLEOTIDE SEQUENCE [LARGE SCALE GENOMIC DNA]</scope>
    <source>
        <strain evidence="3">cv. DH-PKW</strain>
        <tissue evidence="2">Leaves</tissue>
    </source>
</reference>
<dbReference type="Proteomes" id="UP000317650">
    <property type="component" value="Chromosome 4"/>
</dbReference>
<evidence type="ECO:0000313" key="2">
    <source>
        <dbReference type="EMBL" id="THU73424.1"/>
    </source>
</evidence>
<gene>
    <name evidence="2" type="ORF">C4D60_Mb04t22690</name>
</gene>
<comment type="caution">
    <text evidence="2">The sequence shown here is derived from an EMBL/GenBank/DDBJ whole genome shotgun (WGS) entry which is preliminary data.</text>
</comment>
<proteinExistence type="predicted"/>
<dbReference type="EMBL" id="PYDT01000001">
    <property type="protein sequence ID" value="THU73424.1"/>
    <property type="molecule type" value="Genomic_DNA"/>
</dbReference>
<evidence type="ECO:0000256" key="1">
    <source>
        <dbReference type="SAM" id="MobiDB-lite"/>
    </source>
</evidence>
<keyword evidence="3" id="KW-1185">Reference proteome</keyword>
<dbReference type="AlphaFoldDB" id="A0A4S8KDZ3"/>
<organism evidence="2 3">
    <name type="scientific">Musa balbisiana</name>
    <name type="common">Banana</name>
    <dbReference type="NCBI Taxonomy" id="52838"/>
    <lineage>
        <taxon>Eukaryota</taxon>
        <taxon>Viridiplantae</taxon>
        <taxon>Streptophyta</taxon>
        <taxon>Embryophyta</taxon>
        <taxon>Tracheophyta</taxon>
        <taxon>Spermatophyta</taxon>
        <taxon>Magnoliopsida</taxon>
        <taxon>Liliopsida</taxon>
        <taxon>Zingiberales</taxon>
        <taxon>Musaceae</taxon>
        <taxon>Musa</taxon>
    </lineage>
</organism>
<accession>A0A4S8KDZ3</accession>
<name>A0A4S8KDZ3_MUSBA</name>
<feature type="region of interest" description="Disordered" evidence="1">
    <location>
        <begin position="78"/>
        <end position="100"/>
    </location>
</feature>